<sequence length="148" mass="17085">MHPYLVRIIGTPDFPSLRHIWQMRRALLRCRLVTCRVPGAGDCVTIEPVLLLKGDVMLWFGKEELDKASSDDRFPSDAIVEFVFSNGPEKIKGREYQRNHPVVTVDNNTTDPMVCWDSYENFSLRHQDSLEGREEALLSIHLKVHYTT</sequence>
<dbReference type="GO" id="GO:0005925">
    <property type="term" value="C:focal adhesion"/>
    <property type="evidence" value="ECO:0007669"/>
    <property type="project" value="TreeGrafter"/>
</dbReference>
<protein>
    <submittedName>
        <fullName evidence="1">Uncharacterized protein</fullName>
    </submittedName>
</protein>
<dbReference type="Proteomes" id="UP001221898">
    <property type="component" value="Unassembled WGS sequence"/>
</dbReference>
<proteinExistence type="predicted"/>
<dbReference type="GO" id="GO:0004725">
    <property type="term" value="F:protein tyrosine phosphatase activity"/>
    <property type="evidence" value="ECO:0007669"/>
    <property type="project" value="TreeGrafter"/>
</dbReference>
<dbReference type="InterPro" id="IPR035892">
    <property type="entry name" value="C2_domain_sf"/>
</dbReference>
<comment type="caution">
    <text evidence="1">The sequence shown here is derived from an EMBL/GenBank/DDBJ whole genome shotgun (WGS) entry which is preliminary data.</text>
</comment>
<dbReference type="AlphaFoldDB" id="A0AAD7WWX9"/>
<gene>
    <name evidence="1" type="ORF">AAFF_G00142700</name>
</gene>
<organism evidence="1 2">
    <name type="scientific">Aldrovandia affinis</name>
    <dbReference type="NCBI Taxonomy" id="143900"/>
    <lineage>
        <taxon>Eukaryota</taxon>
        <taxon>Metazoa</taxon>
        <taxon>Chordata</taxon>
        <taxon>Craniata</taxon>
        <taxon>Vertebrata</taxon>
        <taxon>Euteleostomi</taxon>
        <taxon>Actinopterygii</taxon>
        <taxon>Neopterygii</taxon>
        <taxon>Teleostei</taxon>
        <taxon>Notacanthiformes</taxon>
        <taxon>Halosauridae</taxon>
        <taxon>Aldrovandia</taxon>
    </lineage>
</organism>
<evidence type="ECO:0000313" key="1">
    <source>
        <dbReference type="EMBL" id="KAJ8412003.1"/>
    </source>
</evidence>
<name>A0AAD7WWX9_9TELE</name>
<accession>A0AAD7WWX9</accession>
<dbReference type="InterPro" id="IPR051484">
    <property type="entry name" value="Tensin_PTEN_phosphatase"/>
</dbReference>
<dbReference type="PANTHER" id="PTHR45734:SF1">
    <property type="entry name" value="TENSIN-2"/>
    <property type="match status" value="1"/>
</dbReference>
<keyword evidence="2" id="KW-1185">Reference proteome</keyword>
<reference evidence="1" key="1">
    <citation type="journal article" date="2023" name="Science">
        <title>Genome structures resolve the early diversification of teleost fishes.</title>
        <authorList>
            <person name="Parey E."/>
            <person name="Louis A."/>
            <person name="Montfort J."/>
            <person name="Bouchez O."/>
            <person name="Roques C."/>
            <person name="Iampietro C."/>
            <person name="Lluch J."/>
            <person name="Castinel A."/>
            <person name="Donnadieu C."/>
            <person name="Desvignes T."/>
            <person name="Floi Bucao C."/>
            <person name="Jouanno E."/>
            <person name="Wen M."/>
            <person name="Mejri S."/>
            <person name="Dirks R."/>
            <person name="Jansen H."/>
            <person name="Henkel C."/>
            <person name="Chen W.J."/>
            <person name="Zahm M."/>
            <person name="Cabau C."/>
            <person name="Klopp C."/>
            <person name="Thompson A.W."/>
            <person name="Robinson-Rechavi M."/>
            <person name="Braasch I."/>
            <person name="Lecointre G."/>
            <person name="Bobe J."/>
            <person name="Postlethwait J.H."/>
            <person name="Berthelot C."/>
            <person name="Roest Crollius H."/>
            <person name="Guiguen Y."/>
        </authorList>
    </citation>
    <scope>NUCLEOTIDE SEQUENCE</scope>
    <source>
        <strain evidence="1">NC1722</strain>
    </source>
</reference>
<dbReference type="SUPFAM" id="SSF49562">
    <property type="entry name" value="C2 domain (Calcium/lipid-binding domain, CaLB)"/>
    <property type="match status" value="1"/>
</dbReference>
<dbReference type="PANTHER" id="PTHR45734">
    <property type="entry name" value="TENSIN"/>
    <property type="match status" value="1"/>
</dbReference>
<evidence type="ECO:0000313" key="2">
    <source>
        <dbReference type="Proteomes" id="UP001221898"/>
    </source>
</evidence>
<dbReference type="EMBL" id="JAINUG010000020">
    <property type="protein sequence ID" value="KAJ8412003.1"/>
    <property type="molecule type" value="Genomic_DNA"/>
</dbReference>